<feature type="domain" description="C2H2-type" evidence="2">
    <location>
        <begin position="6"/>
        <end position="34"/>
    </location>
</feature>
<dbReference type="PANTHER" id="PTHR33936:SF24">
    <property type="entry name" value="C2H2-TYPE DOMAIN-CONTAINING PROTEIN"/>
    <property type="match status" value="1"/>
</dbReference>
<dbReference type="PROSITE" id="PS00028">
    <property type="entry name" value="ZINC_FINGER_C2H2_1"/>
    <property type="match status" value="2"/>
</dbReference>
<evidence type="ECO:0000259" key="3">
    <source>
        <dbReference type="PROSITE" id="PS50966"/>
    </source>
</evidence>
<sequence>MSVNESTCPKCAVVYKHPSSLRRHLKASHPEVAPSAVRSNLVCTVCRGTFATKNDFRNHLIKKHDVISSLSTKIFNSRDDFLAWKSQIEKETDSFYVIARTVNDGDFKLSYYNCCRSGYYTAKGKGIRHLRTKGSRKIDGYCPSELKVKFDTHGKYTVTHFEKHWGHGVELQHLGPTAEERALIASKIAAKIPSREILYEIRRNVSNPEDFKRLDLLTIKDLNNIKASFNLSSDYMKHQCDALSVDAWVKELSQDESNCVLYYKPQGESCEEFAQLSEQDFFLAIMTNAQATMLELYGNDIVCMDGTHGMNGYDFQLVTLMVVDDVREGFPCAFLFTNRTAKDTLSIMFSKIKERLGSKMPTPRVFMSGMDDAFYNAWVEAMKVLPENRLFCIWHIDKAWRNQLKAYVQTMEKSTEVYKIVRSLMEETNKTTFDQALNAAVQKLLGDPQTRAFGEYFEAHYARDPTVWAYCHRLHLGVNTNMYVESLHKCLKYFQLDGETTKRLDKGLLGVIRFLNNKIFDRIITINKGKISTKMAAIRSRHKISLAMDIRKVVYQHDGAWSVASSDGKDLYTVSLQKEVCSCKLICDKCEVCIHRYVCTCLDNMISCNMCKHIHLVSMKMRDTITSCAKPQEPPQDDEPSSMLTIAVDNDSRAREKQNLLAQVCSGKVRDHASALLANKQESAALMNKIMAQVEISACPEEVAALNRHLASALPVMAAVRERSGPLYFTSLPMCANSQDYNL</sequence>
<dbReference type="PROSITE" id="PS50157">
    <property type="entry name" value="ZINC_FINGER_C2H2_2"/>
    <property type="match status" value="1"/>
</dbReference>
<keyword evidence="1" id="KW-0863">Zinc-finger</keyword>
<keyword evidence="1" id="KW-0862">Zinc</keyword>
<dbReference type="Pfam" id="PF10551">
    <property type="entry name" value="MULE"/>
    <property type="match status" value="1"/>
</dbReference>
<evidence type="ECO:0000313" key="4">
    <source>
        <dbReference type="EMBL" id="BES87454.1"/>
    </source>
</evidence>
<protein>
    <submittedName>
        <fullName evidence="4">Zinc finger protein</fullName>
    </submittedName>
</protein>
<dbReference type="InterPro" id="IPR007527">
    <property type="entry name" value="Znf_SWIM"/>
</dbReference>
<dbReference type="EMBL" id="AP028909">
    <property type="protein sequence ID" value="BES87454.1"/>
    <property type="molecule type" value="Genomic_DNA"/>
</dbReference>
<keyword evidence="1" id="KW-0479">Metal-binding</keyword>
<dbReference type="PANTHER" id="PTHR33936">
    <property type="entry name" value="PROTEIN CBG17840"/>
    <property type="match status" value="1"/>
</dbReference>
<proteinExistence type="predicted"/>
<dbReference type="InterPro" id="IPR052797">
    <property type="entry name" value="RegFact_GeneExpr_CellDeath"/>
</dbReference>
<gene>
    <name evidence="4" type="ORF">NTJ_00259</name>
</gene>
<feature type="domain" description="SWIM-type" evidence="3">
    <location>
        <begin position="572"/>
        <end position="622"/>
    </location>
</feature>
<dbReference type="PROSITE" id="PS50966">
    <property type="entry name" value="ZF_SWIM"/>
    <property type="match status" value="1"/>
</dbReference>
<evidence type="ECO:0000256" key="1">
    <source>
        <dbReference type="PROSITE-ProRule" id="PRU00042"/>
    </source>
</evidence>
<dbReference type="InterPro" id="IPR013087">
    <property type="entry name" value="Znf_C2H2_type"/>
</dbReference>
<name>A0ABN7A875_9HEMI</name>
<dbReference type="Proteomes" id="UP001307889">
    <property type="component" value="Chromosome 1"/>
</dbReference>
<dbReference type="InterPro" id="IPR018289">
    <property type="entry name" value="MULE_transposase_dom"/>
</dbReference>
<evidence type="ECO:0000259" key="2">
    <source>
        <dbReference type="PROSITE" id="PS50157"/>
    </source>
</evidence>
<dbReference type="Gene3D" id="3.30.160.60">
    <property type="entry name" value="Classic Zinc Finger"/>
    <property type="match status" value="1"/>
</dbReference>
<accession>A0ABN7A875</accession>
<dbReference type="SMART" id="SM00355">
    <property type="entry name" value="ZnF_C2H2"/>
    <property type="match status" value="2"/>
</dbReference>
<organism evidence="4 5">
    <name type="scientific">Nesidiocoris tenuis</name>
    <dbReference type="NCBI Taxonomy" id="355587"/>
    <lineage>
        <taxon>Eukaryota</taxon>
        <taxon>Metazoa</taxon>
        <taxon>Ecdysozoa</taxon>
        <taxon>Arthropoda</taxon>
        <taxon>Hexapoda</taxon>
        <taxon>Insecta</taxon>
        <taxon>Pterygota</taxon>
        <taxon>Neoptera</taxon>
        <taxon>Paraneoptera</taxon>
        <taxon>Hemiptera</taxon>
        <taxon>Heteroptera</taxon>
        <taxon>Panheteroptera</taxon>
        <taxon>Cimicomorpha</taxon>
        <taxon>Miridae</taxon>
        <taxon>Dicyphina</taxon>
        <taxon>Nesidiocoris</taxon>
    </lineage>
</organism>
<keyword evidence="5" id="KW-1185">Reference proteome</keyword>
<evidence type="ECO:0000313" key="5">
    <source>
        <dbReference type="Proteomes" id="UP001307889"/>
    </source>
</evidence>
<reference evidence="4 5" key="1">
    <citation type="submission" date="2023-09" db="EMBL/GenBank/DDBJ databases">
        <title>Nesidiocoris tenuis whole genome shotgun sequence.</title>
        <authorList>
            <person name="Shibata T."/>
            <person name="Shimoda M."/>
            <person name="Kobayashi T."/>
            <person name="Uehara T."/>
        </authorList>
    </citation>
    <scope>NUCLEOTIDE SEQUENCE [LARGE SCALE GENOMIC DNA]</scope>
    <source>
        <strain evidence="4 5">Japan</strain>
    </source>
</reference>